<reference evidence="8 9" key="1">
    <citation type="journal article" date="2012" name="Nucleic Acids Res.">
        <title>Sequencing of the smallest Apicomplexan genome from the human pathogen Babesia microti.</title>
        <authorList>
            <person name="Cornillot E."/>
            <person name="Hadj-Kaddour K."/>
            <person name="Dassouli A."/>
            <person name="Noel B."/>
            <person name="Ranwez V."/>
            <person name="Vacherie B."/>
            <person name="Augagneur Y."/>
            <person name="Bres V."/>
            <person name="Duclos A."/>
            <person name="Randazzo S."/>
            <person name="Carcy B."/>
            <person name="Debierre-Grockiego F."/>
            <person name="Delbecq S."/>
            <person name="Moubri-Menage K."/>
            <person name="Shams-Eldin H."/>
            <person name="Usmani-Brown S."/>
            <person name="Bringaud F."/>
            <person name="Wincker P."/>
            <person name="Vivares C.P."/>
            <person name="Schwarz R.T."/>
            <person name="Schetters T.P."/>
            <person name="Krause P.J."/>
            <person name="Gorenflot A."/>
            <person name="Berry V."/>
            <person name="Barbe V."/>
            <person name="Ben Mamoun C."/>
        </authorList>
    </citation>
    <scope>NUCLEOTIDE SEQUENCE [LARGE SCALE GENOMIC DNA]</scope>
    <source>
        <strain evidence="8 9">RI</strain>
    </source>
</reference>
<dbReference type="InterPro" id="IPR008949">
    <property type="entry name" value="Isoprenoid_synthase_dom_sf"/>
</dbReference>
<evidence type="ECO:0000256" key="3">
    <source>
        <dbReference type="ARBA" id="ARBA00022679"/>
    </source>
</evidence>
<dbReference type="Pfam" id="PF00348">
    <property type="entry name" value="polyprenyl_synt"/>
    <property type="match status" value="1"/>
</dbReference>
<keyword evidence="5" id="KW-0460">Magnesium</keyword>
<dbReference type="PROSITE" id="PS00444">
    <property type="entry name" value="POLYPRENYL_SYNTHASE_2"/>
    <property type="match status" value="1"/>
</dbReference>
<dbReference type="OrthoDB" id="6921389at2759"/>
<evidence type="ECO:0000256" key="4">
    <source>
        <dbReference type="ARBA" id="ARBA00022723"/>
    </source>
</evidence>
<dbReference type="EMBL" id="FO082871">
    <property type="protein sequence ID" value="SIO73248.1"/>
    <property type="molecule type" value="Genomic_DNA"/>
</dbReference>
<evidence type="ECO:0000256" key="7">
    <source>
        <dbReference type="RuleBase" id="RU004466"/>
    </source>
</evidence>
<dbReference type="SUPFAM" id="SSF48576">
    <property type="entry name" value="Terpenoid synthases"/>
    <property type="match status" value="1"/>
</dbReference>
<dbReference type="RefSeq" id="XP_021337355.1">
    <property type="nucleotide sequence ID" value="XM_021482062.1"/>
</dbReference>
<dbReference type="GO" id="GO:1990234">
    <property type="term" value="C:transferase complex"/>
    <property type="evidence" value="ECO:0007669"/>
    <property type="project" value="TreeGrafter"/>
</dbReference>
<evidence type="ECO:0000256" key="5">
    <source>
        <dbReference type="ARBA" id="ARBA00022842"/>
    </source>
</evidence>
<name>A0A1N6LWK1_BABMR</name>
<dbReference type="GO" id="GO:0004659">
    <property type="term" value="F:prenyltransferase activity"/>
    <property type="evidence" value="ECO:0007669"/>
    <property type="project" value="InterPro"/>
</dbReference>
<dbReference type="EC" id="2.5.1.-" evidence="8"/>
<keyword evidence="9" id="KW-1185">Reference proteome</keyword>
<dbReference type="Proteomes" id="UP000002899">
    <property type="component" value="Chromosome I"/>
</dbReference>
<keyword evidence="6" id="KW-0414">Isoprene biosynthesis</keyword>
<accession>A0A1N6LWK1</accession>
<dbReference type="SFLD" id="SFLDS00005">
    <property type="entry name" value="Isoprenoid_Synthase_Type_I"/>
    <property type="match status" value="1"/>
</dbReference>
<dbReference type="AlphaFoldDB" id="A0A1N6LWK1"/>
<dbReference type="GO" id="GO:0006744">
    <property type="term" value="P:ubiquinone biosynthetic process"/>
    <property type="evidence" value="ECO:0007669"/>
    <property type="project" value="TreeGrafter"/>
</dbReference>
<evidence type="ECO:0000256" key="6">
    <source>
        <dbReference type="ARBA" id="ARBA00023229"/>
    </source>
</evidence>
<comment type="similarity">
    <text evidence="2 7">Belongs to the FPP/GGPP synthase family.</text>
</comment>
<evidence type="ECO:0000256" key="2">
    <source>
        <dbReference type="ARBA" id="ARBA00006706"/>
    </source>
</evidence>
<proteinExistence type="inferred from homology"/>
<dbReference type="VEuPathDB" id="PiroplasmaDB:BMR1_01G01090"/>
<dbReference type="GeneID" id="24423296"/>
<dbReference type="GO" id="GO:0046872">
    <property type="term" value="F:metal ion binding"/>
    <property type="evidence" value="ECO:0007669"/>
    <property type="project" value="UniProtKB-KW"/>
</dbReference>
<dbReference type="PANTHER" id="PTHR12001:SF69">
    <property type="entry name" value="ALL TRANS-POLYPRENYL-DIPHOSPHATE SYNTHASE PDSS1"/>
    <property type="match status" value="1"/>
</dbReference>
<evidence type="ECO:0000313" key="8">
    <source>
        <dbReference type="EMBL" id="SIO73248.1"/>
    </source>
</evidence>
<reference evidence="8 9" key="3">
    <citation type="journal article" date="2016" name="Sci. Rep.">
        <title>Genome-wide diversity and gene expression profiling of Babesia microti isolates identify polymorphic genes that mediate host-pathogen interactions.</title>
        <authorList>
            <person name="Silva J.C."/>
            <person name="Cornillot E."/>
            <person name="McCracken C."/>
            <person name="Usmani-Brown S."/>
            <person name="Dwivedi A."/>
            <person name="Ifeonu O.O."/>
            <person name="Crabtree J."/>
            <person name="Gotia H.T."/>
            <person name="Virji A.Z."/>
            <person name="Reynes C."/>
            <person name="Colinge J."/>
            <person name="Kumar V."/>
            <person name="Lawres L."/>
            <person name="Pazzi J.E."/>
            <person name="Pablo J.V."/>
            <person name="Hung C."/>
            <person name="Brancato J."/>
            <person name="Kumari P."/>
            <person name="Orvis J."/>
            <person name="Tretina K."/>
            <person name="Chibucos M."/>
            <person name="Ott S."/>
            <person name="Sadzewicz L."/>
            <person name="Sengamalay N."/>
            <person name="Shetty A.C."/>
            <person name="Su Q."/>
            <person name="Tallon L."/>
            <person name="Fraser C.M."/>
            <person name="Frutos R."/>
            <person name="Molina D.M."/>
            <person name="Krause P.J."/>
            <person name="Ben Mamoun C."/>
        </authorList>
    </citation>
    <scope>NUCLEOTIDE SEQUENCE [LARGE SCALE GENOMIC DNA]</scope>
    <source>
        <strain evidence="8 9">RI</strain>
    </source>
</reference>
<reference evidence="8 9" key="2">
    <citation type="journal article" date="2013" name="PLoS ONE">
        <title>Whole genome mapping and re-organization of the nuclear and mitochondrial genomes of Babesia microti isolates.</title>
        <authorList>
            <person name="Cornillot E."/>
            <person name="Dassouli A."/>
            <person name="Garg A."/>
            <person name="Pachikara N."/>
            <person name="Randazzo S."/>
            <person name="Depoix D."/>
            <person name="Carcy B."/>
            <person name="Delbecq S."/>
            <person name="Frutos R."/>
            <person name="Silva J.C."/>
            <person name="Sutton R."/>
            <person name="Krause P.J."/>
            <person name="Mamoun C.B."/>
        </authorList>
    </citation>
    <scope>NUCLEOTIDE SEQUENCE [LARGE SCALE GENOMIC DNA]</scope>
    <source>
        <strain evidence="8 9">RI</strain>
    </source>
</reference>
<evidence type="ECO:0000313" key="9">
    <source>
        <dbReference type="Proteomes" id="UP000002899"/>
    </source>
</evidence>
<dbReference type="GO" id="GO:0008299">
    <property type="term" value="P:isoprenoid biosynthetic process"/>
    <property type="evidence" value="ECO:0007669"/>
    <property type="project" value="UniProtKB-KW"/>
</dbReference>
<comment type="cofactor">
    <cofactor evidence="1">
        <name>Mg(2+)</name>
        <dbReference type="ChEBI" id="CHEBI:18420"/>
    </cofactor>
</comment>
<protein>
    <submittedName>
        <fullName evidence="8">Hexaprenyl-diphosphate synthase</fullName>
        <ecNumber evidence="8">2.5.1.-</ecNumber>
    </submittedName>
</protein>
<dbReference type="CDD" id="cd00685">
    <property type="entry name" value="Trans_IPPS_HT"/>
    <property type="match status" value="1"/>
</dbReference>
<dbReference type="InterPro" id="IPR000092">
    <property type="entry name" value="Polyprenyl_synt"/>
</dbReference>
<sequence length="388" mass="43762">MALRLVTARYNWVSKAYYGASNQAKHAISIEIPEIYLSKSILETNVNSIDSNINRLLNILEKKSSAPFLESFLKYKMDGFRSNLLDSIRCDNEELNKATAHLISATSKLFRPIFALKIGNVIKHLSTPNLLYSDNIEKLIQAYELVHVGSLIHDDILDNSDKRRKIASTHQKYGIKLALLAGDILLSKAAYIIANLESPILCKKVAKVINDLIHGELMDIRADDLSTYFDNYLKKNFLKTASLIAECCSSVSIIANSPQWVVDLSYKIGLHVGMAFQIYDDYLDYKSTTDDLGKPALNDLSQGIVTFPLLSLGSEKFSEVVNLMQSNEYSKILDIVNEEKSLERTRLAVLMHLEKCFEIFDMLSLNENAKTISEIFALIYKTLTRLSN</sequence>
<organism evidence="8 9">
    <name type="scientific">Babesia microti (strain RI)</name>
    <dbReference type="NCBI Taxonomy" id="1133968"/>
    <lineage>
        <taxon>Eukaryota</taxon>
        <taxon>Sar</taxon>
        <taxon>Alveolata</taxon>
        <taxon>Apicomplexa</taxon>
        <taxon>Aconoidasida</taxon>
        <taxon>Piroplasmida</taxon>
        <taxon>Babesiidae</taxon>
        <taxon>Babesia</taxon>
    </lineage>
</organism>
<keyword evidence="3 7" id="KW-0808">Transferase</keyword>
<evidence type="ECO:0000256" key="1">
    <source>
        <dbReference type="ARBA" id="ARBA00001946"/>
    </source>
</evidence>
<dbReference type="PANTHER" id="PTHR12001">
    <property type="entry name" value="GERANYLGERANYL PYROPHOSPHATE SYNTHASE"/>
    <property type="match status" value="1"/>
</dbReference>
<dbReference type="Gene3D" id="1.10.600.10">
    <property type="entry name" value="Farnesyl Diphosphate Synthase"/>
    <property type="match status" value="1"/>
</dbReference>
<keyword evidence="4" id="KW-0479">Metal-binding</keyword>
<dbReference type="InterPro" id="IPR033749">
    <property type="entry name" value="Polyprenyl_synt_CS"/>
</dbReference>
<gene>
    <name evidence="8" type="ORF">BMR1_01G01090</name>
</gene>
<dbReference type="KEGG" id="bmic:BMR1_01G01090"/>